<evidence type="ECO:0000256" key="3">
    <source>
        <dbReference type="ARBA" id="ARBA00022692"/>
    </source>
</evidence>
<dbReference type="Pfam" id="PF00753">
    <property type="entry name" value="Lactamase_B"/>
    <property type="match status" value="1"/>
</dbReference>
<dbReference type="Proteomes" id="UP000321595">
    <property type="component" value="Chromosome"/>
</dbReference>
<feature type="transmembrane region" description="Helical" evidence="6">
    <location>
        <begin position="288"/>
        <end position="309"/>
    </location>
</feature>
<evidence type="ECO:0000256" key="2">
    <source>
        <dbReference type="ARBA" id="ARBA00022475"/>
    </source>
</evidence>
<comment type="subcellular location">
    <subcellularLocation>
        <location evidence="1">Cell membrane</location>
        <topology evidence="1">Multi-pass membrane protein</topology>
    </subcellularLocation>
</comment>
<evidence type="ECO:0000256" key="1">
    <source>
        <dbReference type="ARBA" id="ARBA00004651"/>
    </source>
</evidence>
<feature type="transmembrane region" description="Helical" evidence="6">
    <location>
        <begin position="512"/>
        <end position="528"/>
    </location>
</feature>
<dbReference type="OrthoDB" id="9790149at2"/>
<protein>
    <submittedName>
        <fullName evidence="8">DNA internalization-related competence protein ComEC/Rec2</fullName>
    </submittedName>
</protein>
<feature type="transmembrane region" description="Helical" evidence="6">
    <location>
        <begin position="392"/>
        <end position="416"/>
    </location>
</feature>
<feature type="transmembrane region" description="Helical" evidence="6">
    <location>
        <begin position="487"/>
        <end position="505"/>
    </location>
</feature>
<evidence type="ECO:0000313" key="9">
    <source>
        <dbReference type="Proteomes" id="UP000321595"/>
    </source>
</evidence>
<dbReference type="KEGG" id="bbae:FRD01_17380"/>
<feature type="transmembrane region" description="Helical" evidence="6">
    <location>
        <begin position="449"/>
        <end position="467"/>
    </location>
</feature>
<dbReference type="GO" id="GO:0030420">
    <property type="term" value="P:establishment of competence for transformation"/>
    <property type="evidence" value="ECO:0007669"/>
    <property type="project" value="InterPro"/>
</dbReference>
<organism evidence="8 9">
    <name type="scientific">Microvenator marinus</name>
    <dbReference type="NCBI Taxonomy" id="2600177"/>
    <lineage>
        <taxon>Bacteria</taxon>
        <taxon>Deltaproteobacteria</taxon>
        <taxon>Bradymonadales</taxon>
        <taxon>Microvenatoraceae</taxon>
        <taxon>Microvenator</taxon>
    </lineage>
</organism>
<dbReference type="PANTHER" id="PTHR30619:SF1">
    <property type="entry name" value="RECOMBINATION PROTEIN 2"/>
    <property type="match status" value="1"/>
</dbReference>
<feature type="transmembrane region" description="Helical" evidence="6">
    <location>
        <begin position="248"/>
        <end position="268"/>
    </location>
</feature>
<evidence type="ECO:0000259" key="7">
    <source>
        <dbReference type="SMART" id="SM00849"/>
    </source>
</evidence>
<feature type="transmembrane region" description="Helical" evidence="6">
    <location>
        <begin position="329"/>
        <end position="347"/>
    </location>
</feature>
<accession>A0A5B8XVM2</accession>
<dbReference type="InterPro" id="IPR036866">
    <property type="entry name" value="RibonucZ/Hydroxyglut_hydro"/>
</dbReference>
<name>A0A5B8XVM2_9DELT</name>
<evidence type="ECO:0000256" key="4">
    <source>
        <dbReference type="ARBA" id="ARBA00022989"/>
    </source>
</evidence>
<dbReference type="PANTHER" id="PTHR30619">
    <property type="entry name" value="DNA INTERNALIZATION/COMPETENCE PROTEIN COMEC/REC2"/>
    <property type="match status" value="1"/>
</dbReference>
<dbReference type="InterPro" id="IPR004797">
    <property type="entry name" value="Competence_ComEC/Rec2"/>
</dbReference>
<feature type="transmembrane region" description="Helical" evidence="6">
    <location>
        <begin position="422"/>
        <end position="442"/>
    </location>
</feature>
<dbReference type="NCBIfam" id="TIGR00361">
    <property type="entry name" value="ComEC_Rec2"/>
    <property type="match status" value="1"/>
</dbReference>
<dbReference type="NCBIfam" id="TIGR00360">
    <property type="entry name" value="ComEC_N-term"/>
    <property type="match status" value="1"/>
</dbReference>
<dbReference type="Pfam" id="PF03772">
    <property type="entry name" value="Competence"/>
    <property type="match status" value="1"/>
</dbReference>
<keyword evidence="9" id="KW-1185">Reference proteome</keyword>
<gene>
    <name evidence="8" type="ORF">FRD01_17380</name>
</gene>
<dbReference type="Gene3D" id="3.60.15.10">
    <property type="entry name" value="Ribonuclease Z/Hydroxyacylglutathione hydrolase-like"/>
    <property type="match status" value="1"/>
</dbReference>
<dbReference type="InterPro" id="IPR001279">
    <property type="entry name" value="Metallo-B-lactamas"/>
</dbReference>
<sequence length="831" mass="91234">MRWYSMPWVQFCAAWVFSSVVFVRMPPGPDYAWVASALAITALGAACRVEKVRQLAPAFVGILGAMISLNLADQRDVGAAPVRSMLHQKWETCLEGEINGQVRQTAYGYVANLRDQHGEWRLVFRSDETGEIHTHEGPEPGMRVRACGVMQDFLRPSTPWATDYRALMHRRGVVGRGVIKEWVALSDQPGPLDLFARVISARRFDTERRIVNSLESPWAGLVVALTTGNKAWMDDRVMQAYADTGTSHILAISGLHFGVVAGLAWFVFVGLIRRSTILSRRVGAKPLAAAFVCLACLSYVVFVGAPVSAQRASVGVFMLGAASLRIRKICPFHLIGSAALLVLVLEPTASMDIGFQLSFCATFGILLFNHYRPSFLESRRLDTKPTKRLKAFGLFVGISLAASVATLAPLVAHFGFFSWWSIPLNLVVVPLVGSLVFPLMLVGQALSSIWPLGGAWLMGFSVHPLVLGVEPLLAAARMSSWNWVPGALPLGPTLLLTAGAAILLVSRCRWPALLLAAFTFSIGAWVSNQVHRVEHVNIDFLDVGQGDSALIRTPEFTMLIDAGGKLYGRDPGRAQVVPYLRQIGVEHLDVFMITHADLDHRGGAPAVIELMEVKALMIHEAEQDAFTQDLVELTRRYGGEILRLADTWEHRAGALKLVARAPPADLEHKNDRSIVIEAQAYDFRVLLTGDLEFAGESWWVLEHASRFDFLKMPHHGSHTSSSNALLDAVFPRAAMSSAGVNNAFSHPRPQVLLRYWLRGVQDFHTHQSGTLRLVMEPQRLSVLHGGETQSTDHLGKIDTWTDFLKAESTEHGLHEGVAVEQGAGGGHVHAF</sequence>
<keyword evidence="2" id="KW-1003">Cell membrane</keyword>
<evidence type="ECO:0000313" key="8">
    <source>
        <dbReference type="EMBL" id="QED28978.1"/>
    </source>
</evidence>
<reference evidence="8 9" key="1">
    <citation type="submission" date="2019-08" db="EMBL/GenBank/DDBJ databases">
        <authorList>
            <person name="Liang Q."/>
        </authorList>
    </citation>
    <scope>NUCLEOTIDE SEQUENCE [LARGE SCALE GENOMIC DNA]</scope>
    <source>
        <strain evidence="8 9">V1718</strain>
    </source>
</reference>
<proteinExistence type="predicted"/>
<dbReference type="InterPro" id="IPR004477">
    <property type="entry name" value="ComEC_N"/>
</dbReference>
<dbReference type="RefSeq" id="WP_146961882.1">
    <property type="nucleotide sequence ID" value="NZ_CP042467.1"/>
</dbReference>
<evidence type="ECO:0000256" key="6">
    <source>
        <dbReference type="SAM" id="Phobius"/>
    </source>
</evidence>
<dbReference type="SUPFAM" id="SSF56281">
    <property type="entry name" value="Metallo-hydrolase/oxidoreductase"/>
    <property type="match status" value="1"/>
</dbReference>
<dbReference type="CDD" id="cd07731">
    <property type="entry name" value="ComA-like_MBL-fold"/>
    <property type="match status" value="1"/>
</dbReference>
<dbReference type="InterPro" id="IPR035681">
    <property type="entry name" value="ComA-like_MBL"/>
</dbReference>
<dbReference type="GO" id="GO:0005886">
    <property type="term" value="C:plasma membrane"/>
    <property type="evidence" value="ECO:0007669"/>
    <property type="project" value="UniProtKB-SubCell"/>
</dbReference>
<dbReference type="InterPro" id="IPR052159">
    <property type="entry name" value="Competence_DNA_uptake"/>
</dbReference>
<evidence type="ECO:0000256" key="5">
    <source>
        <dbReference type="ARBA" id="ARBA00023136"/>
    </source>
</evidence>
<keyword evidence="5 6" id="KW-0472">Membrane</keyword>
<feature type="transmembrane region" description="Helical" evidence="6">
    <location>
        <begin position="353"/>
        <end position="371"/>
    </location>
</feature>
<feature type="domain" description="Metallo-beta-lactamase" evidence="7">
    <location>
        <begin position="545"/>
        <end position="740"/>
    </location>
</feature>
<dbReference type="EMBL" id="CP042467">
    <property type="protein sequence ID" value="QED28978.1"/>
    <property type="molecule type" value="Genomic_DNA"/>
</dbReference>
<keyword evidence="3 6" id="KW-0812">Transmembrane</keyword>
<dbReference type="AlphaFoldDB" id="A0A5B8XVM2"/>
<dbReference type="SMART" id="SM00849">
    <property type="entry name" value="Lactamase_B"/>
    <property type="match status" value="1"/>
</dbReference>
<keyword evidence="4 6" id="KW-1133">Transmembrane helix</keyword>